<evidence type="ECO:0000259" key="8">
    <source>
        <dbReference type="Pfam" id="PF04052"/>
    </source>
</evidence>
<keyword evidence="5 7" id="KW-0574">Periplasm</keyword>
<name>A0A0K8P1Y4_PISS1</name>
<dbReference type="InterPro" id="IPR011042">
    <property type="entry name" value="6-blade_b-propeller_TolB-like"/>
</dbReference>
<dbReference type="Gene3D" id="3.40.50.10070">
    <property type="entry name" value="TolB, N-terminal domain"/>
    <property type="match status" value="1"/>
</dbReference>
<dbReference type="GO" id="GO:0042597">
    <property type="term" value="C:periplasmic space"/>
    <property type="evidence" value="ECO:0007669"/>
    <property type="project" value="UniProtKB-SubCell"/>
</dbReference>
<evidence type="ECO:0000313" key="9">
    <source>
        <dbReference type="EMBL" id="GAP36657.1"/>
    </source>
</evidence>
<dbReference type="HAMAP" id="MF_00671">
    <property type="entry name" value="TolB"/>
    <property type="match status" value="1"/>
</dbReference>
<dbReference type="InterPro" id="IPR006311">
    <property type="entry name" value="TAT_signal"/>
</dbReference>
<dbReference type="STRING" id="1547922.ISF6_2497"/>
<dbReference type="InterPro" id="IPR011659">
    <property type="entry name" value="WD40"/>
</dbReference>
<dbReference type="GO" id="GO:0051301">
    <property type="term" value="P:cell division"/>
    <property type="evidence" value="ECO:0007669"/>
    <property type="project" value="UniProtKB-UniRule"/>
</dbReference>
<evidence type="ECO:0000256" key="3">
    <source>
        <dbReference type="ARBA" id="ARBA00022618"/>
    </source>
</evidence>
<dbReference type="Proteomes" id="UP000037660">
    <property type="component" value="Unassembled WGS sequence"/>
</dbReference>
<accession>A0A0K8P1Y4</accession>
<keyword evidence="10" id="KW-1185">Reference proteome</keyword>
<comment type="function">
    <text evidence="7">Part of the Tol-Pal system, which plays a role in outer membrane invagination during cell division and is important for maintaining outer membrane integrity.</text>
</comment>
<reference evidence="9 10" key="2">
    <citation type="journal article" date="2016" name="Science">
        <title>A bacterium that degrades and assimilates poly(ethylene terephthalate).</title>
        <authorList>
            <person name="Yoshida S."/>
            <person name="Hiraga K."/>
            <person name="Takehana T."/>
            <person name="Taniguchi I."/>
            <person name="Yamaji H."/>
            <person name="Maeda Y."/>
            <person name="Toyohara K."/>
            <person name="Miyamoto K."/>
            <person name="Kimura Y."/>
            <person name="Oda K."/>
        </authorList>
    </citation>
    <scope>NUCLEOTIDE SEQUENCE [LARGE SCALE GENOMIC DNA]</scope>
    <source>
        <strain evidence="10">NBRC 110686 / TISTR 2288 / 201-F6</strain>
    </source>
</reference>
<dbReference type="GO" id="GO:0017038">
    <property type="term" value="P:protein import"/>
    <property type="evidence" value="ECO:0007669"/>
    <property type="project" value="InterPro"/>
</dbReference>
<protein>
    <recommendedName>
        <fullName evidence="7">Tol-Pal system protein TolB</fullName>
    </recommendedName>
</protein>
<evidence type="ECO:0000256" key="7">
    <source>
        <dbReference type="HAMAP-Rule" id="MF_00671"/>
    </source>
</evidence>
<sequence>MTDRLLQPARRAWCRGAAAAGGLALLGGLAPARAQFKVEISGVGATQLPVAVAKFRDEDKTNQVLSAIVRADLERSGVFRGVDAPQVIDEATVPALPEWRARAVDALVTGSVSRLSDGRFDVRFKLWDVVKGSEIGGQASAVVAADLRLAAHRIADYVYEKLTGEKGVFATRMAYVTRGGGRYTLRVADADGEAAQVALNSPEPIISPAWSPDGRELAYVSFESQKAVVYAQEVLSGRRRVLANFRGSNSAPAWAPDGLQLAVTLSRDGGSQIFAIGRNGDNARRLTSSPAIDTEPVYGPDGRLYFVSDRGGSPQIYRMGAGGGAERLTFAGGYNVSPTISADGRYMAYVSQQGNAFRLHLMDLIAGGAPRPLTDTTDDESPSFAPNGKLLVYASRVQGRDVLMTTTLDGKIKARLLSSAADVREPAWGPYGR</sequence>
<dbReference type="PROSITE" id="PS51318">
    <property type="entry name" value="TAT"/>
    <property type="match status" value="1"/>
</dbReference>
<evidence type="ECO:0000313" key="10">
    <source>
        <dbReference type="Proteomes" id="UP000037660"/>
    </source>
</evidence>
<dbReference type="PANTHER" id="PTHR36842:SF1">
    <property type="entry name" value="PROTEIN TOLB"/>
    <property type="match status" value="1"/>
</dbReference>
<reference evidence="10" key="1">
    <citation type="submission" date="2015-07" db="EMBL/GenBank/DDBJ databases">
        <title>Discovery of a poly(ethylene terephthalate assimilation.</title>
        <authorList>
            <person name="Yoshida S."/>
            <person name="Hiraga K."/>
            <person name="Takehana T."/>
            <person name="Taniguchi I."/>
            <person name="Yamaji H."/>
            <person name="Maeda Y."/>
            <person name="Toyohara K."/>
            <person name="Miyamoto K."/>
            <person name="Kimura Y."/>
            <person name="Oda K."/>
        </authorList>
    </citation>
    <scope>NUCLEOTIDE SEQUENCE [LARGE SCALE GENOMIC DNA]</scope>
    <source>
        <strain evidence="10">NBRC 110686 / TISTR 2288 / 201-F6</strain>
    </source>
</reference>
<comment type="subunit">
    <text evidence="7">The Tol-Pal system is composed of five core proteins: the inner membrane proteins TolA, TolQ and TolR, the periplasmic protein TolB and the outer membrane protein Pal. They form a network linking the inner and outer membranes and the peptidoglycan layer.</text>
</comment>
<dbReference type="SUPFAM" id="SSF69304">
    <property type="entry name" value="Tricorn protease N-terminal domain"/>
    <property type="match status" value="1"/>
</dbReference>
<dbReference type="PANTHER" id="PTHR36842">
    <property type="entry name" value="PROTEIN TOLB HOMOLOG"/>
    <property type="match status" value="1"/>
</dbReference>
<dbReference type="InterPro" id="IPR007195">
    <property type="entry name" value="TolB_N"/>
</dbReference>
<dbReference type="Pfam" id="PF07676">
    <property type="entry name" value="PD40"/>
    <property type="match status" value="5"/>
</dbReference>
<keyword evidence="4 7" id="KW-0732">Signal</keyword>
<proteinExistence type="inferred from homology"/>
<dbReference type="AlphaFoldDB" id="A0A0K8P1Y4"/>
<comment type="caution">
    <text evidence="9">The sequence shown here is derived from an EMBL/GenBank/DDBJ whole genome shotgun (WGS) entry which is preliminary data.</text>
</comment>
<dbReference type="EMBL" id="BBYR01000037">
    <property type="protein sequence ID" value="GAP36657.1"/>
    <property type="molecule type" value="Genomic_DNA"/>
</dbReference>
<organism evidence="9 10">
    <name type="scientific">Piscinibacter sakaiensis</name>
    <name type="common">Ideonella sakaiensis</name>
    <dbReference type="NCBI Taxonomy" id="1547922"/>
    <lineage>
        <taxon>Bacteria</taxon>
        <taxon>Pseudomonadati</taxon>
        <taxon>Pseudomonadota</taxon>
        <taxon>Betaproteobacteria</taxon>
        <taxon>Burkholderiales</taxon>
        <taxon>Sphaerotilaceae</taxon>
        <taxon>Piscinibacter</taxon>
    </lineage>
</organism>
<evidence type="ECO:0000256" key="5">
    <source>
        <dbReference type="ARBA" id="ARBA00022764"/>
    </source>
</evidence>
<evidence type="ECO:0000256" key="1">
    <source>
        <dbReference type="ARBA" id="ARBA00004418"/>
    </source>
</evidence>
<evidence type="ECO:0000256" key="6">
    <source>
        <dbReference type="ARBA" id="ARBA00023306"/>
    </source>
</evidence>
<dbReference type="Gene3D" id="2.120.10.30">
    <property type="entry name" value="TolB, C-terminal domain"/>
    <property type="match status" value="1"/>
</dbReference>
<dbReference type="Pfam" id="PF04052">
    <property type="entry name" value="TolB_N"/>
    <property type="match status" value="1"/>
</dbReference>
<gene>
    <name evidence="7" type="primary">tolB</name>
    <name evidence="9" type="ORF">ISF6_2497</name>
</gene>
<evidence type="ECO:0000256" key="2">
    <source>
        <dbReference type="ARBA" id="ARBA00009820"/>
    </source>
</evidence>
<dbReference type="SUPFAM" id="SSF52964">
    <property type="entry name" value="TolB, N-terminal domain"/>
    <property type="match status" value="1"/>
</dbReference>
<feature type="domain" description="TolB N-terminal" evidence="8">
    <location>
        <begin position="37"/>
        <end position="134"/>
    </location>
</feature>
<keyword evidence="3 7" id="KW-0132">Cell division</keyword>
<comment type="similarity">
    <text evidence="2 7">Belongs to the TolB family.</text>
</comment>
<dbReference type="NCBIfam" id="TIGR02800">
    <property type="entry name" value="propeller_TolB"/>
    <property type="match status" value="1"/>
</dbReference>
<dbReference type="InterPro" id="IPR014167">
    <property type="entry name" value="Tol-Pal_TolB"/>
</dbReference>
<comment type="subcellular location">
    <subcellularLocation>
        <location evidence="1 7">Periplasm</location>
    </subcellularLocation>
</comment>
<keyword evidence="6 7" id="KW-0131">Cell cycle</keyword>
<evidence type="ECO:0000256" key="4">
    <source>
        <dbReference type="ARBA" id="ARBA00022729"/>
    </source>
</evidence>